<dbReference type="GO" id="GO:0005829">
    <property type="term" value="C:cytosol"/>
    <property type="evidence" value="ECO:0007669"/>
    <property type="project" value="TreeGrafter"/>
</dbReference>
<dbReference type="Pfam" id="PF00232">
    <property type="entry name" value="Glyco_hydro_1"/>
    <property type="match status" value="1"/>
</dbReference>
<evidence type="ECO:0000313" key="8">
    <source>
        <dbReference type="Proteomes" id="UP000886724"/>
    </source>
</evidence>
<dbReference type="InterPro" id="IPR001360">
    <property type="entry name" value="Glyco_hydro_1"/>
</dbReference>
<dbReference type="InterPro" id="IPR017853">
    <property type="entry name" value="GH"/>
</dbReference>
<evidence type="ECO:0000256" key="5">
    <source>
        <dbReference type="RuleBase" id="RU003690"/>
    </source>
</evidence>
<proteinExistence type="inferred from homology"/>
<dbReference type="NCBIfam" id="NF007154">
    <property type="entry name" value="PRK09589.1"/>
    <property type="match status" value="1"/>
</dbReference>
<dbReference type="FunFam" id="3.20.20.80:FF:000004">
    <property type="entry name" value="Beta-glucosidase 6-phospho-beta-glucosidase"/>
    <property type="match status" value="1"/>
</dbReference>
<name>A0A9D2BLS4_9FIRM</name>
<dbReference type="GO" id="GO:0008706">
    <property type="term" value="F:6-phospho-beta-glucosidase activity"/>
    <property type="evidence" value="ECO:0007669"/>
    <property type="project" value="UniProtKB-EC"/>
</dbReference>
<dbReference type="EMBL" id="DXET01000118">
    <property type="protein sequence ID" value="HIX81400.1"/>
    <property type="molecule type" value="Genomic_DNA"/>
</dbReference>
<evidence type="ECO:0000256" key="1">
    <source>
        <dbReference type="ARBA" id="ARBA00010838"/>
    </source>
</evidence>
<dbReference type="PROSITE" id="PS00572">
    <property type="entry name" value="GLYCOSYL_HYDROL_F1_1"/>
    <property type="match status" value="1"/>
</dbReference>
<gene>
    <name evidence="7" type="ORF">H9980_05425</name>
</gene>
<feature type="active site" description="Nucleophile" evidence="4">
    <location>
        <position position="367"/>
    </location>
</feature>
<keyword evidence="2 6" id="KW-0378">Hydrolase</keyword>
<evidence type="ECO:0000256" key="3">
    <source>
        <dbReference type="ARBA" id="ARBA00023295"/>
    </source>
</evidence>
<reference evidence="7" key="1">
    <citation type="journal article" date="2021" name="PeerJ">
        <title>Extensive microbial diversity within the chicken gut microbiome revealed by metagenomics and culture.</title>
        <authorList>
            <person name="Gilroy R."/>
            <person name="Ravi A."/>
            <person name="Getino M."/>
            <person name="Pursley I."/>
            <person name="Horton D.L."/>
            <person name="Alikhan N.F."/>
            <person name="Baker D."/>
            <person name="Gharbi K."/>
            <person name="Hall N."/>
            <person name="Watson M."/>
            <person name="Adriaenssens E.M."/>
            <person name="Foster-Nyarko E."/>
            <person name="Jarju S."/>
            <person name="Secka A."/>
            <person name="Antonio M."/>
            <person name="Oren A."/>
            <person name="Chaudhuri R.R."/>
            <person name="La Ragione R."/>
            <person name="Hildebrand F."/>
            <person name="Pallen M.J."/>
        </authorList>
    </citation>
    <scope>NUCLEOTIDE SEQUENCE</scope>
    <source>
        <strain evidence="7">ChiGjej1B1-14440</strain>
    </source>
</reference>
<evidence type="ECO:0000256" key="4">
    <source>
        <dbReference type="PROSITE-ProRule" id="PRU10055"/>
    </source>
</evidence>
<dbReference type="SUPFAM" id="SSF51445">
    <property type="entry name" value="(Trans)glycosidases"/>
    <property type="match status" value="1"/>
</dbReference>
<protein>
    <submittedName>
        <fullName evidence="7">6-phospho-beta-glucosidase</fullName>
        <ecNumber evidence="7">3.2.1.86</ecNumber>
    </submittedName>
</protein>
<dbReference type="AlphaFoldDB" id="A0A9D2BLS4"/>
<dbReference type="GO" id="GO:0016052">
    <property type="term" value="P:carbohydrate catabolic process"/>
    <property type="evidence" value="ECO:0007669"/>
    <property type="project" value="TreeGrafter"/>
</dbReference>
<organism evidence="7 8">
    <name type="scientific">Candidatus Erysipelatoclostridium merdavium</name>
    <dbReference type="NCBI Taxonomy" id="2838566"/>
    <lineage>
        <taxon>Bacteria</taxon>
        <taxon>Bacillati</taxon>
        <taxon>Bacillota</taxon>
        <taxon>Erysipelotrichia</taxon>
        <taxon>Erysipelotrichales</taxon>
        <taxon>Erysipelotrichales incertae sedis</taxon>
    </lineage>
</organism>
<dbReference type="EC" id="3.2.1.86" evidence="7"/>
<dbReference type="Gene3D" id="3.20.20.80">
    <property type="entry name" value="Glycosidases"/>
    <property type="match status" value="1"/>
</dbReference>
<dbReference type="Proteomes" id="UP000886724">
    <property type="component" value="Unassembled WGS sequence"/>
</dbReference>
<dbReference type="PRINTS" id="PR00131">
    <property type="entry name" value="GLHYDRLASE1"/>
</dbReference>
<comment type="similarity">
    <text evidence="1 5">Belongs to the glycosyl hydrolase 1 family.</text>
</comment>
<accession>A0A9D2BLS4</accession>
<sequence>MKLKKDFLWGGATAANQYEGGYNEGGRGLSINDVEMGARHGVAREIHDYIHEDAYYPSHEATDFYHRYKEDIKLFAKMGFKCFRMSISWSRIFPRGDEETPNEEGLEFYDRVFDELLKYGIEPVVTLSHYETPLTLVKEYGSWRNRKLVDFFERYCKTVFTRYKDKVKYWMTFNEINGCLEVPRPWHQAGIIYQEGEEHYQTILQASHHMFVASAKAVIAGHEINPDFKIGCMLIYPTTYAATCNPEDQILMRDKMNNTYYYGDVHVRGRYTNTCTSVWHKHNVTIKMEPGDEELLAKGKVDYIGFSYYFSGIAGNNAEEIEGNVLKGGRNPYLKMTDWGWQIDPLGLRTALNELYDRYQVPLFIVENGMGAIDTVEADGSINDDYRIEYLREHIKAFKDAVEIDEVDLMGYTPWGCIDLVSAGTGEMRKRYGFIYVDKDDEGKGTLERRPKKSFYWYKGVIESNGEKGL</sequence>
<dbReference type="PANTHER" id="PTHR10353:SF122">
    <property type="entry name" value="6-PHOSPHO-BETA-GLUCOSIDASE ASCB-RELATED"/>
    <property type="match status" value="1"/>
</dbReference>
<evidence type="ECO:0000313" key="7">
    <source>
        <dbReference type="EMBL" id="HIX81400.1"/>
    </source>
</evidence>
<dbReference type="InterPro" id="IPR033132">
    <property type="entry name" value="GH_1_N_CS"/>
</dbReference>
<keyword evidence="3 6" id="KW-0326">Glycosidase</keyword>
<evidence type="ECO:0000256" key="6">
    <source>
        <dbReference type="RuleBase" id="RU004468"/>
    </source>
</evidence>
<reference evidence="7" key="2">
    <citation type="submission" date="2021-04" db="EMBL/GenBank/DDBJ databases">
        <authorList>
            <person name="Gilroy R."/>
        </authorList>
    </citation>
    <scope>NUCLEOTIDE SEQUENCE</scope>
    <source>
        <strain evidence="7">ChiGjej1B1-14440</strain>
    </source>
</reference>
<dbReference type="PANTHER" id="PTHR10353">
    <property type="entry name" value="GLYCOSYL HYDROLASE"/>
    <property type="match status" value="1"/>
</dbReference>
<evidence type="ECO:0000256" key="2">
    <source>
        <dbReference type="ARBA" id="ARBA00022801"/>
    </source>
</evidence>
<dbReference type="PROSITE" id="PS00653">
    <property type="entry name" value="GLYCOSYL_HYDROL_F1_2"/>
    <property type="match status" value="1"/>
</dbReference>
<comment type="caution">
    <text evidence="7">The sequence shown here is derived from an EMBL/GenBank/DDBJ whole genome shotgun (WGS) entry which is preliminary data.</text>
</comment>
<dbReference type="InterPro" id="IPR018120">
    <property type="entry name" value="Glyco_hydro_1_AS"/>
</dbReference>